<dbReference type="PANTHER" id="PTHR12736">
    <property type="entry name" value="LANC-LIKE PROTEIN"/>
    <property type="match status" value="1"/>
</dbReference>
<reference evidence="2 3" key="1">
    <citation type="journal article" date="2011" name="PLoS Pathog.">
        <title>Endophytic Life Strategies Decoded by Genome and Transcriptome Analyses of the Mutualistic Root Symbiont Piriformospora indica.</title>
        <authorList>
            <person name="Zuccaro A."/>
            <person name="Lahrmann U."/>
            <person name="Guldener U."/>
            <person name="Langen G."/>
            <person name="Pfiffi S."/>
            <person name="Biedenkopf D."/>
            <person name="Wong P."/>
            <person name="Samans B."/>
            <person name="Grimm C."/>
            <person name="Basiewicz M."/>
            <person name="Murat C."/>
            <person name="Martin F."/>
            <person name="Kogel K.H."/>
        </authorList>
    </citation>
    <scope>NUCLEOTIDE SEQUENCE [LARGE SCALE GENOMIC DNA]</scope>
    <source>
        <strain evidence="2 3">DSM 11827</strain>
    </source>
</reference>
<dbReference type="GO" id="GO:0031179">
    <property type="term" value="P:peptide modification"/>
    <property type="evidence" value="ECO:0007669"/>
    <property type="project" value="InterPro"/>
</dbReference>
<evidence type="ECO:0000313" key="3">
    <source>
        <dbReference type="Proteomes" id="UP000007148"/>
    </source>
</evidence>
<dbReference type="SUPFAM" id="SSF158745">
    <property type="entry name" value="LanC-like"/>
    <property type="match status" value="1"/>
</dbReference>
<keyword evidence="1" id="KW-0479">Metal-binding</keyword>
<dbReference type="GO" id="GO:0046872">
    <property type="term" value="F:metal ion binding"/>
    <property type="evidence" value="ECO:0007669"/>
    <property type="project" value="UniProtKB-KW"/>
</dbReference>
<proteinExistence type="predicted"/>
<dbReference type="InterPro" id="IPR007822">
    <property type="entry name" value="LANC-like"/>
</dbReference>
<feature type="binding site" evidence="1">
    <location>
        <position position="291"/>
    </location>
    <ligand>
        <name>Zn(2+)</name>
        <dbReference type="ChEBI" id="CHEBI:29105"/>
    </ligand>
</feature>
<dbReference type="PRINTS" id="PR01950">
    <property type="entry name" value="LANCSUPER"/>
</dbReference>
<name>G4T992_SERID</name>
<dbReference type="AlphaFoldDB" id="G4T992"/>
<dbReference type="PANTHER" id="PTHR12736:SF7">
    <property type="entry name" value="LANC-LIKE PROTEIN 3"/>
    <property type="match status" value="1"/>
</dbReference>
<protein>
    <recommendedName>
        <fullName evidence="4">Lanthionine synthetase C family protein</fullName>
    </recommendedName>
</protein>
<sequence>MSKRFVHNTLDVLPITNDALGRARHQLQQAALTGLRKVENEIPRMPFKDKGIYTGVMGIVVTFIRCAVQHKALGMSTEDVQALLHKAKALLDAAGPPNPSHIRSGRISPLDSSPGIAFVKILYSLYAPGGSADSQDLAALERAVHVAKEDDSETNEILYGRAGLLYALCELRSLLMRSGVQPDQRLVQLTSNTTLKALCDCIIRDGMDGTNDDDDEPLWFVWHGKQYLGTMHGTAGILTVLLQCPENIITPYKSRILTTVRHLASLISENDGHLPSSLPAHHDARRLVQICHGSPGYVLLITTLKSTHPDWAQELGQLVDDTLKQATNAVWERGLLTKGLGLCHGITGNAWPWLLLEHVSPSSADDADSVFGRALAFLLEATKAPPMSYSTIYDIADHPYSLFEGLAGAVCCWVEACAIISSRLGEDGGVVLGLPGIGGLKI</sequence>
<dbReference type="Proteomes" id="UP000007148">
    <property type="component" value="Unassembled WGS sequence"/>
</dbReference>
<dbReference type="InParanoid" id="G4T992"/>
<keyword evidence="1" id="KW-0862">Zinc</keyword>
<feature type="binding site" evidence="1">
    <location>
        <position position="343"/>
    </location>
    <ligand>
        <name>Zn(2+)</name>
        <dbReference type="ChEBI" id="CHEBI:29105"/>
    </ligand>
</feature>
<dbReference type="eggNOG" id="KOG2787">
    <property type="taxonomic scope" value="Eukaryota"/>
</dbReference>
<keyword evidence="3" id="KW-1185">Reference proteome</keyword>
<evidence type="ECO:0008006" key="4">
    <source>
        <dbReference type="Google" id="ProtNLM"/>
    </source>
</evidence>
<dbReference type="SMART" id="SM01260">
    <property type="entry name" value="LANC_like"/>
    <property type="match status" value="1"/>
</dbReference>
<dbReference type="InterPro" id="IPR012341">
    <property type="entry name" value="6hp_glycosidase-like_sf"/>
</dbReference>
<dbReference type="Pfam" id="PF05147">
    <property type="entry name" value="LANC_like"/>
    <property type="match status" value="1"/>
</dbReference>
<dbReference type="HOGENOM" id="CLU_567375_0_0_1"/>
<dbReference type="EMBL" id="CAFZ01000021">
    <property type="protein sequence ID" value="CCA67874.1"/>
    <property type="molecule type" value="Genomic_DNA"/>
</dbReference>
<feature type="binding site" evidence="1">
    <location>
        <position position="344"/>
    </location>
    <ligand>
        <name>Zn(2+)</name>
        <dbReference type="ChEBI" id="CHEBI:29105"/>
    </ligand>
</feature>
<dbReference type="GO" id="GO:0005886">
    <property type="term" value="C:plasma membrane"/>
    <property type="evidence" value="ECO:0007669"/>
    <property type="project" value="TreeGrafter"/>
</dbReference>
<evidence type="ECO:0000313" key="2">
    <source>
        <dbReference type="EMBL" id="CCA67874.1"/>
    </source>
</evidence>
<dbReference type="GO" id="GO:0005975">
    <property type="term" value="P:carbohydrate metabolic process"/>
    <property type="evidence" value="ECO:0007669"/>
    <property type="project" value="InterPro"/>
</dbReference>
<organism evidence="2 3">
    <name type="scientific">Serendipita indica (strain DSM 11827)</name>
    <name type="common">Root endophyte fungus</name>
    <name type="synonym">Piriformospora indica</name>
    <dbReference type="NCBI Taxonomy" id="1109443"/>
    <lineage>
        <taxon>Eukaryota</taxon>
        <taxon>Fungi</taxon>
        <taxon>Dikarya</taxon>
        <taxon>Basidiomycota</taxon>
        <taxon>Agaricomycotina</taxon>
        <taxon>Agaricomycetes</taxon>
        <taxon>Sebacinales</taxon>
        <taxon>Serendipitaceae</taxon>
        <taxon>Serendipita</taxon>
    </lineage>
</organism>
<gene>
    <name evidence="2" type="ORF">PIIN_01698</name>
</gene>
<dbReference type="CDD" id="cd04794">
    <property type="entry name" value="euk_LANCL"/>
    <property type="match status" value="1"/>
</dbReference>
<dbReference type="OMA" id="DHPWSLY"/>
<dbReference type="OrthoDB" id="10257263at2759"/>
<evidence type="ECO:0000256" key="1">
    <source>
        <dbReference type="PIRSR" id="PIRSR607822-1"/>
    </source>
</evidence>
<accession>G4T992</accession>
<dbReference type="Gene3D" id="1.50.10.10">
    <property type="match status" value="1"/>
</dbReference>
<comment type="caution">
    <text evidence="2">The sequence shown here is derived from an EMBL/GenBank/DDBJ whole genome shotgun (WGS) entry which is preliminary data.</text>
</comment>